<feature type="domain" description="WxL" evidence="3">
    <location>
        <begin position="26"/>
        <end position="263"/>
    </location>
</feature>
<evidence type="ECO:0000256" key="1">
    <source>
        <dbReference type="SAM" id="MobiDB-lite"/>
    </source>
</evidence>
<dbReference type="RefSeq" id="WP_086330680.1">
    <property type="nucleotide sequence ID" value="NZ_NGLE02000001.1"/>
</dbReference>
<reference evidence="5" key="1">
    <citation type="submission" date="2017-05" db="EMBL/GenBank/DDBJ databases">
        <title>The Genome Sequence of Enterococcus sp. 4G2_DIV0659.</title>
        <authorList>
            <consortium name="The Broad Institute Genomics Platform"/>
            <consortium name="The Broad Institute Genomic Center for Infectious Diseases"/>
            <person name="Earl A."/>
            <person name="Manson A."/>
            <person name="Schwartman J."/>
            <person name="Gilmore M."/>
            <person name="Abouelleil A."/>
            <person name="Cao P."/>
            <person name="Chapman S."/>
            <person name="Cusick C."/>
            <person name="Shea T."/>
            <person name="Young S."/>
            <person name="Neafsey D."/>
            <person name="Nusbaum C."/>
            <person name="Birren B."/>
        </authorList>
    </citation>
    <scope>NUCLEOTIDE SEQUENCE [LARGE SCALE GENOMIC DNA]</scope>
    <source>
        <strain evidence="5">4G2_DIV0659</strain>
    </source>
</reference>
<dbReference type="EMBL" id="NGLE01000002">
    <property type="protein sequence ID" value="OTO08766.1"/>
    <property type="molecule type" value="Genomic_DNA"/>
</dbReference>
<evidence type="ECO:0000313" key="6">
    <source>
        <dbReference type="Proteomes" id="UP000195139"/>
    </source>
</evidence>
<dbReference type="AlphaFoldDB" id="A0A242CEY0"/>
<feature type="signal peptide" evidence="2">
    <location>
        <begin position="1"/>
        <end position="25"/>
    </location>
</feature>
<reference evidence="4 6" key="2">
    <citation type="submission" date="2018-07" db="EMBL/GenBank/DDBJ databases">
        <title>The Genome Sequence of Enterococcus sp. DIV0659b.</title>
        <authorList>
            <consortium name="The Broad Institute Genomics Platform"/>
            <consortium name="The Broad Institute Genomic Center for Infectious Diseases"/>
            <person name="Earl A."/>
            <person name="Manson A."/>
            <person name="Schwartman J."/>
            <person name="Gilmore M."/>
            <person name="Abouelleil A."/>
            <person name="Cao P."/>
            <person name="Chapman S."/>
            <person name="Cusick C."/>
            <person name="Shea T."/>
            <person name="Young S."/>
            <person name="Neafsey D."/>
            <person name="Nusbaum C."/>
            <person name="Birren B."/>
        </authorList>
    </citation>
    <scope>NUCLEOTIDE SEQUENCE [LARGE SCALE GENOMIC DNA]</scope>
    <source>
        <strain evidence="4 6">4G2_DIV0659</strain>
    </source>
</reference>
<organism evidence="5">
    <name type="scientific">Candidatus Enterococcus mansonii</name>
    <dbReference type="NCBI Taxonomy" id="1834181"/>
    <lineage>
        <taxon>Bacteria</taxon>
        <taxon>Bacillati</taxon>
        <taxon>Bacillota</taxon>
        <taxon>Bacilli</taxon>
        <taxon>Lactobacillales</taxon>
        <taxon>Enterococcaceae</taxon>
        <taxon>Enterococcus</taxon>
    </lineage>
</organism>
<feature type="region of interest" description="Disordered" evidence="1">
    <location>
        <begin position="42"/>
        <end position="67"/>
    </location>
</feature>
<dbReference type="InterPro" id="IPR027994">
    <property type="entry name" value="WxL_dom"/>
</dbReference>
<feature type="chain" id="PRO_5039290426" description="WxL domain-containing protein" evidence="2">
    <location>
        <begin position="26"/>
        <end position="263"/>
    </location>
</feature>
<comment type="caution">
    <text evidence="5">The sequence shown here is derived from an EMBL/GenBank/DDBJ whole genome shotgun (WGS) entry which is preliminary data.</text>
</comment>
<proteinExistence type="predicted"/>
<evidence type="ECO:0000313" key="4">
    <source>
        <dbReference type="EMBL" id="MEI5994291.1"/>
    </source>
</evidence>
<dbReference type="EMBL" id="NGLE02000001">
    <property type="protein sequence ID" value="MEI5994291.1"/>
    <property type="molecule type" value="Genomic_DNA"/>
</dbReference>
<evidence type="ECO:0000256" key="2">
    <source>
        <dbReference type="SAM" id="SignalP"/>
    </source>
</evidence>
<sequence>MKQIKNILFSVLTFSFFLSSQAVFAEAKSLPATGSIEFEKSLQPPQVVDPEKPADPADPGPSPSTDGYLRIDFVPKFNFGRNKLSEKDQTYSANAQLFHGDTGPRGNYVQVTDSRATGDGWTLQVRQETMLTSNTGDMLKGAYISLDKMWANSTLDSQYAPSLQTDVIKLDKINTTYDLATAGKNQGFGTWTIEFGASEDNEAGLVSTLKPLTDENGKPVLDPDFENKQVYKNEAVNFFIPGSKDTKPGQYQTVITWLLAELP</sequence>
<evidence type="ECO:0000313" key="5">
    <source>
        <dbReference type="EMBL" id="OTO08766.1"/>
    </source>
</evidence>
<name>A0A242CEY0_9ENTE</name>
<gene>
    <name evidence="5" type="ORF">A5880_001766</name>
    <name evidence="4" type="ORF">A5880_001849</name>
</gene>
<evidence type="ECO:0000259" key="3">
    <source>
        <dbReference type="Pfam" id="PF13731"/>
    </source>
</evidence>
<dbReference type="STRING" id="1834181.A5880_001766"/>
<protein>
    <recommendedName>
        <fullName evidence="3">WxL domain-containing protein</fullName>
    </recommendedName>
</protein>
<keyword evidence="6" id="KW-1185">Reference proteome</keyword>
<dbReference type="OrthoDB" id="2339326at2"/>
<dbReference type="Pfam" id="PF13731">
    <property type="entry name" value="WxL"/>
    <property type="match status" value="1"/>
</dbReference>
<accession>A0A242CEY0</accession>
<dbReference type="Proteomes" id="UP000195139">
    <property type="component" value="Unassembled WGS sequence"/>
</dbReference>
<keyword evidence="2" id="KW-0732">Signal</keyword>